<protein>
    <submittedName>
        <fullName evidence="1">Uncharacterized protein</fullName>
    </submittedName>
</protein>
<dbReference type="AlphaFoldDB" id="A0AAI9VB00"/>
<organism evidence="1 2">
    <name type="scientific">Colletotrichum cuscutae</name>
    <dbReference type="NCBI Taxonomy" id="1209917"/>
    <lineage>
        <taxon>Eukaryota</taxon>
        <taxon>Fungi</taxon>
        <taxon>Dikarya</taxon>
        <taxon>Ascomycota</taxon>
        <taxon>Pezizomycotina</taxon>
        <taxon>Sordariomycetes</taxon>
        <taxon>Hypocreomycetidae</taxon>
        <taxon>Glomerellales</taxon>
        <taxon>Glomerellaceae</taxon>
        <taxon>Colletotrichum</taxon>
        <taxon>Colletotrichum acutatum species complex</taxon>
    </lineage>
</organism>
<gene>
    <name evidence="1" type="ORF">CCUS01_04968</name>
</gene>
<evidence type="ECO:0000313" key="1">
    <source>
        <dbReference type="EMBL" id="KAK1477150.1"/>
    </source>
</evidence>
<dbReference type="EMBL" id="MPDP01000135">
    <property type="protein sequence ID" value="KAK1477150.1"/>
    <property type="molecule type" value="Genomic_DNA"/>
</dbReference>
<proteinExistence type="predicted"/>
<sequence>MSTGGDSGLDIRDRGRYMAKRILTRFHGVYRATSWGLYGGVVESKRKGERLQADGSLAWGISNILPHGRVRYYLARSDALDAVCQTLATRLGTLPAVCDKWTVPSAECTDQPIAGRRDNPAPLSVVRPNADEDTKVLTPISTSTLGSVPTLSGII</sequence>
<reference evidence="1" key="1">
    <citation type="submission" date="2016-11" db="EMBL/GenBank/DDBJ databases">
        <title>The genome sequence of Colletotrichum cuscutae.</title>
        <authorList>
            <person name="Baroncelli R."/>
        </authorList>
    </citation>
    <scope>NUCLEOTIDE SEQUENCE</scope>
    <source>
        <strain evidence="1">IMI 304802</strain>
    </source>
</reference>
<comment type="caution">
    <text evidence="1">The sequence shown here is derived from an EMBL/GenBank/DDBJ whole genome shotgun (WGS) entry which is preliminary data.</text>
</comment>
<keyword evidence="2" id="KW-1185">Reference proteome</keyword>
<evidence type="ECO:0000313" key="2">
    <source>
        <dbReference type="Proteomes" id="UP001239213"/>
    </source>
</evidence>
<dbReference type="Proteomes" id="UP001239213">
    <property type="component" value="Unassembled WGS sequence"/>
</dbReference>
<name>A0AAI9VB00_9PEZI</name>
<accession>A0AAI9VB00</accession>